<dbReference type="EMBL" id="UZAM01007362">
    <property type="protein sequence ID" value="VDO98656.1"/>
    <property type="molecule type" value="Genomic_DNA"/>
</dbReference>
<evidence type="ECO:0000313" key="1">
    <source>
        <dbReference type="EMBL" id="VDO98656.1"/>
    </source>
</evidence>
<keyword evidence="2" id="KW-1185">Reference proteome</keyword>
<sequence length="158" mass="18361">MQNMESIMLIGDFNAHVRVDAEKWNGVTRKNSPSDLNNNGMKLLQFCANNGLSIMNTFIEHRRGNQNTWAYERRQIAPHAGVFCAEHRPRSVQPCQVKTLLAVATTRRKHCHQSIDPQHPKHYRIFLEPQRDAFERVQRVVFDMTICSKQNQWGYAAN</sequence>
<reference evidence="1 2" key="2">
    <citation type="submission" date="2018-11" db="EMBL/GenBank/DDBJ databases">
        <authorList>
            <consortium name="Pathogen Informatics"/>
        </authorList>
    </citation>
    <scope>NUCLEOTIDE SEQUENCE [LARGE SCALE GENOMIC DNA]</scope>
</reference>
<dbReference type="Proteomes" id="UP000270296">
    <property type="component" value="Unassembled WGS sequence"/>
</dbReference>
<reference evidence="3" key="1">
    <citation type="submission" date="2016-06" db="UniProtKB">
        <authorList>
            <consortium name="WormBaseParasite"/>
        </authorList>
    </citation>
    <scope>IDENTIFICATION</scope>
</reference>
<dbReference type="Gene3D" id="3.60.10.10">
    <property type="entry name" value="Endonuclease/exonuclease/phosphatase"/>
    <property type="match status" value="1"/>
</dbReference>
<evidence type="ECO:0000313" key="3">
    <source>
        <dbReference type="WBParaSite" id="SBAD_0000283301-mRNA-1"/>
    </source>
</evidence>
<gene>
    <name evidence="1" type="ORF">SBAD_LOCUS2703</name>
</gene>
<dbReference type="InterPro" id="IPR036691">
    <property type="entry name" value="Endo/exonu/phosph_ase_sf"/>
</dbReference>
<dbReference type="OrthoDB" id="414666at2759"/>
<proteinExistence type="predicted"/>
<dbReference type="AlphaFoldDB" id="A0A183IGF9"/>
<dbReference type="WBParaSite" id="SBAD_0000283301-mRNA-1">
    <property type="protein sequence ID" value="SBAD_0000283301-mRNA-1"/>
    <property type="gene ID" value="SBAD_0000283301"/>
</dbReference>
<name>A0A183IGF9_9BILA</name>
<evidence type="ECO:0000313" key="2">
    <source>
        <dbReference type="Proteomes" id="UP000270296"/>
    </source>
</evidence>
<accession>A0A183IGF9</accession>
<protein>
    <submittedName>
        <fullName evidence="3">Endo/exonuclease/phosphatase domain-containing protein</fullName>
    </submittedName>
</protein>
<organism evidence="3">
    <name type="scientific">Soboliphyme baturini</name>
    <dbReference type="NCBI Taxonomy" id="241478"/>
    <lineage>
        <taxon>Eukaryota</taxon>
        <taxon>Metazoa</taxon>
        <taxon>Ecdysozoa</taxon>
        <taxon>Nematoda</taxon>
        <taxon>Enoplea</taxon>
        <taxon>Dorylaimia</taxon>
        <taxon>Dioctophymatida</taxon>
        <taxon>Dioctophymatoidea</taxon>
        <taxon>Soboliphymatidae</taxon>
        <taxon>Soboliphyme</taxon>
    </lineage>
</organism>